<dbReference type="RefSeq" id="WP_028764612.1">
    <property type="nucleotide sequence ID" value="NZ_BPEU01000035.1"/>
</dbReference>
<evidence type="ECO:0000256" key="3">
    <source>
        <dbReference type="ARBA" id="ARBA00022989"/>
    </source>
</evidence>
<evidence type="ECO:0000256" key="4">
    <source>
        <dbReference type="ARBA" id="ARBA00023136"/>
    </source>
</evidence>
<keyword evidence="3 5" id="KW-1133">Transmembrane helix</keyword>
<dbReference type="InterPro" id="IPR001129">
    <property type="entry name" value="Membr-assoc_MAPEG"/>
</dbReference>
<comment type="subcellular location">
    <subcellularLocation>
        <location evidence="1">Membrane</location>
    </subcellularLocation>
</comment>
<accession>A0A1E5IUD0</accession>
<gene>
    <name evidence="7" type="ORF">BEL05_20490</name>
    <name evidence="6" type="ORF">TUM3794_36940</name>
</gene>
<evidence type="ECO:0000313" key="7">
    <source>
        <dbReference type="EMBL" id="OEG74057.1"/>
    </source>
</evidence>
<dbReference type="OrthoDB" id="8537976at2"/>
<proteinExistence type="predicted"/>
<dbReference type="Proteomes" id="UP000773469">
    <property type="component" value="Unassembled WGS sequence"/>
</dbReference>
<dbReference type="Proteomes" id="UP000095230">
    <property type="component" value="Unassembled WGS sequence"/>
</dbReference>
<dbReference type="Gene3D" id="1.20.120.550">
    <property type="entry name" value="Membrane associated eicosanoid/glutathione metabolism-like domain"/>
    <property type="match status" value="1"/>
</dbReference>
<dbReference type="PANTHER" id="PTHR35814:SF1">
    <property type="entry name" value="GLUTATHIONE S-TRANSFERASE-RELATED"/>
    <property type="match status" value="1"/>
</dbReference>
<evidence type="ECO:0000313" key="9">
    <source>
        <dbReference type="Proteomes" id="UP000773469"/>
    </source>
</evidence>
<evidence type="ECO:0000256" key="2">
    <source>
        <dbReference type="ARBA" id="ARBA00022692"/>
    </source>
</evidence>
<dbReference type="AlphaFoldDB" id="A0A1E5IUD0"/>
<comment type="caution">
    <text evidence="7">The sequence shown here is derived from an EMBL/GenBank/DDBJ whole genome shotgun (WGS) entry which is preliminary data.</text>
</comment>
<keyword evidence="2 5" id="KW-0812">Transmembrane</keyword>
<protein>
    <submittedName>
        <fullName evidence="7">Glutathione S-transferase</fullName>
    </submittedName>
</protein>
<dbReference type="InterPro" id="IPR023352">
    <property type="entry name" value="MAPEG-like_dom_sf"/>
</dbReference>
<dbReference type="PANTHER" id="PTHR35814">
    <property type="match status" value="1"/>
</dbReference>
<keyword evidence="4 5" id="KW-0472">Membrane</keyword>
<reference evidence="7 8" key="1">
    <citation type="submission" date="2016-07" db="EMBL/GenBank/DDBJ databases">
        <title>Whole-genome of two Shewanella species isolated from a digestive organ of sea cucumber Apostichopus japonicus Selenka 1867.</title>
        <authorList>
            <person name="Hong H.-H."/>
            <person name="Choi H."/>
            <person name="Cheon S."/>
            <person name="Oh J.-S."/>
            <person name="Lee H.-G."/>
            <person name="Park C."/>
        </authorList>
    </citation>
    <scope>NUCLEOTIDE SEQUENCE [LARGE SCALE GENOMIC DNA]</scope>
    <source>
        <strain evidence="7 8">CSB03KR</strain>
    </source>
</reference>
<evidence type="ECO:0000313" key="6">
    <source>
        <dbReference type="EMBL" id="GIU45801.1"/>
    </source>
</evidence>
<dbReference type="STRING" id="23.BEL05_20490"/>
<dbReference type="GO" id="GO:0016740">
    <property type="term" value="F:transferase activity"/>
    <property type="evidence" value="ECO:0007669"/>
    <property type="project" value="UniProtKB-KW"/>
</dbReference>
<name>A0A1E5IUD0_SHECO</name>
<feature type="transmembrane region" description="Helical" evidence="5">
    <location>
        <begin position="63"/>
        <end position="87"/>
    </location>
</feature>
<dbReference type="EMBL" id="BPEU01000035">
    <property type="protein sequence ID" value="GIU45801.1"/>
    <property type="molecule type" value="Genomic_DNA"/>
</dbReference>
<evidence type="ECO:0000256" key="5">
    <source>
        <dbReference type="SAM" id="Phobius"/>
    </source>
</evidence>
<evidence type="ECO:0000313" key="8">
    <source>
        <dbReference type="Proteomes" id="UP000095230"/>
    </source>
</evidence>
<dbReference type="GO" id="GO:0016020">
    <property type="term" value="C:membrane"/>
    <property type="evidence" value="ECO:0007669"/>
    <property type="project" value="UniProtKB-SubCell"/>
</dbReference>
<dbReference type="EMBL" id="MCBT01000027">
    <property type="protein sequence ID" value="OEG74057.1"/>
    <property type="molecule type" value="Genomic_DNA"/>
</dbReference>
<keyword evidence="9" id="KW-1185">Reference proteome</keyword>
<feature type="transmembrane region" description="Helical" evidence="5">
    <location>
        <begin position="107"/>
        <end position="130"/>
    </location>
</feature>
<feature type="transmembrane region" description="Helical" evidence="5">
    <location>
        <begin position="6"/>
        <end position="25"/>
    </location>
</feature>
<sequence>MSASVSGLYIAITAIMAVYLTLRVIKLRRKFSIGIGVAGNEPLRLADRVHGNLLENAPIAMGLLLVAELNGLPALYIHIIGIVWLIARVLHAVGLTQGKGGYHFGRFWGVLTTWLVILTLSVVNVVYFAVS</sequence>
<dbReference type="SUPFAM" id="SSF161084">
    <property type="entry name" value="MAPEG domain-like"/>
    <property type="match status" value="1"/>
</dbReference>
<organism evidence="7 8">
    <name type="scientific">Shewanella colwelliana</name>
    <name type="common">Alteromonas colwelliana</name>
    <dbReference type="NCBI Taxonomy" id="23"/>
    <lineage>
        <taxon>Bacteria</taxon>
        <taxon>Pseudomonadati</taxon>
        <taxon>Pseudomonadota</taxon>
        <taxon>Gammaproteobacteria</taxon>
        <taxon>Alteromonadales</taxon>
        <taxon>Shewanellaceae</taxon>
        <taxon>Shewanella</taxon>
    </lineage>
</organism>
<dbReference type="Pfam" id="PF01124">
    <property type="entry name" value="MAPEG"/>
    <property type="match status" value="1"/>
</dbReference>
<keyword evidence="7" id="KW-0808">Transferase</keyword>
<evidence type="ECO:0000256" key="1">
    <source>
        <dbReference type="ARBA" id="ARBA00004370"/>
    </source>
</evidence>
<reference evidence="6 9" key="2">
    <citation type="submission" date="2021-05" db="EMBL/GenBank/DDBJ databases">
        <title>Molecular characterization for Shewanella algae harboring chromosomal blaOXA-55-like strains isolated from clinical and environment sample.</title>
        <authorList>
            <person name="Ohama Y."/>
            <person name="Aoki K."/>
            <person name="Harada S."/>
            <person name="Moriya K."/>
            <person name="Ishii Y."/>
            <person name="Tateda K."/>
        </authorList>
    </citation>
    <scope>NUCLEOTIDE SEQUENCE [LARGE SCALE GENOMIC DNA]</scope>
    <source>
        <strain evidence="6 9">MBTL60-118</strain>
    </source>
</reference>